<evidence type="ECO:0000313" key="5">
    <source>
        <dbReference type="Proteomes" id="UP000243579"/>
    </source>
</evidence>
<dbReference type="Proteomes" id="UP000243579">
    <property type="component" value="Unassembled WGS sequence"/>
</dbReference>
<reference evidence="4 5" key="1">
    <citation type="journal article" date="2014" name="Genome Biol. Evol.">
        <title>The secreted proteins of Achlya hypogyna and Thraustotheca clavata identify the ancestral oomycete secretome and reveal gene acquisitions by horizontal gene transfer.</title>
        <authorList>
            <person name="Misner I."/>
            <person name="Blouin N."/>
            <person name="Leonard G."/>
            <person name="Richards T.A."/>
            <person name="Lane C.E."/>
        </authorList>
    </citation>
    <scope>NUCLEOTIDE SEQUENCE [LARGE SCALE GENOMIC DNA]</scope>
    <source>
        <strain evidence="4 5">ATCC 48635</strain>
    </source>
</reference>
<evidence type="ECO:0000256" key="3">
    <source>
        <dbReference type="PROSITE-ProRule" id="PRU00023"/>
    </source>
</evidence>
<dbReference type="Gene3D" id="1.20.5.190">
    <property type="match status" value="1"/>
</dbReference>
<dbReference type="STRING" id="1202772.A0A1V9ZU94"/>
<evidence type="ECO:0000256" key="2">
    <source>
        <dbReference type="ARBA" id="ARBA00023043"/>
    </source>
</evidence>
<dbReference type="InterPro" id="IPR000048">
    <property type="entry name" value="IQ_motif_EF-hand-BS"/>
</dbReference>
<feature type="repeat" description="ANK" evidence="3">
    <location>
        <begin position="994"/>
        <end position="1026"/>
    </location>
</feature>
<feature type="repeat" description="ANK" evidence="3">
    <location>
        <begin position="600"/>
        <end position="632"/>
    </location>
</feature>
<sequence>MRSRLLSAEDAVHRNAWLAEQAEKLQNNVVTVHQGLSLTPSLYFGTRRCTYSDVISIVTTVRIQPAPTVAHASSPSHACGHRGRYDDIDNFNDPLYVNPLQNDRDRDLDNVQRYRKALSSERSVFMSKLQKHRDVRHEVENRAASVIQRMHRGHALRKNLDRLKKMLVIRTKVRVAMKDVTLGTGIILEEKDRTRARLKECTAAATRIQRQFRQLLALAIRRKERKMVREEVLNDCARIIQSYIRQRLAVCYVRKIRLRHYEKLGLQLALHVQRLYRGFVARGALRARRACVERAAIRIIQNAYTRALSTKALLIEAIRSSVGAQDAAVILLQRWARGHASRRRVRRLRVVEKQQIVVAAALVIQRVYRGLLGRRRGANRALWHAEELRLVAAIALTRAARGFMGRRRAAILALEQQVDVFVQARCGNKDAVLDLLDGLGIEAPLDPNSTDHNGAIELWTERGAESDPVGNTVLSVASRFGHLSLVRTLVNRVSLDAANHRGETAIMLAVRHGRADVADYLLTKGPELATTGRTLLHDAARHAMLSTVEQLLLHGLSGTTQDVEWRRTPLHEAVLGGNAGTVQLIVDNCPKATVNYQDKHGATALHYAARVGDLKLVLVLLAAGTDVSLLDARGQTAWRVALTSGHDVVAGEIRKRWSLTDQAEEAEITPGFDDDELTPAQQLAAALEGSMTDLEHLLETGIGINDHDEADSTTMLMQAALRGSITIVKFCIRRGAIVDDTDARGCTALIHASPHRDIAFYLVSVGANVSHQDDRGRTALHEAARHGYTFSEHIAVHKTFLDIKDNSGCALLLVFMRRVLGICRSTPLHEAAKVGSAVGARKLLNLGAHVSCVDLDHRTPIHYATMSASVETLRVLLRVEAAAVHVRDKHGRTAFFDAIVGGHVACAEVLRRAGAVLNEPDPADVTPLHAAIQAQQDASIDYLLSHMPVADWVAGLKGSLDTPLHFACRLGHSSIVDRLLKSGGAVAVTKVNAAGDTPLQTAARCGSVSVLSVFIAHKYDLTIADRETGASLLHLVAEIDTESLDTGVVALLVGAGVPLTGFDKKGCQPLHVASARTKGAGAVRAFLAHGAPVDVPSKANMTPYQCAAQMGIGEIVAILKENGGR</sequence>
<accession>A0A1V9ZU94</accession>
<dbReference type="Gene3D" id="1.25.40.20">
    <property type="entry name" value="Ankyrin repeat-containing domain"/>
    <property type="match status" value="5"/>
</dbReference>
<name>A0A1V9ZU94_ACHHY</name>
<dbReference type="SMART" id="SM00248">
    <property type="entry name" value="ANK"/>
    <property type="match status" value="16"/>
</dbReference>
<dbReference type="Pfam" id="PF12796">
    <property type="entry name" value="Ank_2"/>
    <property type="match status" value="5"/>
</dbReference>
<feature type="repeat" description="ANK" evidence="3">
    <location>
        <begin position="501"/>
        <end position="533"/>
    </location>
</feature>
<dbReference type="InterPro" id="IPR036770">
    <property type="entry name" value="Ankyrin_rpt-contain_sf"/>
</dbReference>
<dbReference type="CDD" id="cd23767">
    <property type="entry name" value="IQCD"/>
    <property type="match status" value="1"/>
</dbReference>
<dbReference type="AlphaFoldDB" id="A0A1V9ZU94"/>
<feature type="repeat" description="ANK" evidence="3">
    <location>
        <begin position="531"/>
        <end position="563"/>
    </location>
</feature>
<feature type="repeat" description="ANK" evidence="3">
    <location>
        <begin position="959"/>
        <end position="991"/>
    </location>
</feature>
<evidence type="ECO:0000256" key="1">
    <source>
        <dbReference type="ARBA" id="ARBA00022737"/>
    </source>
</evidence>
<feature type="repeat" description="ANK" evidence="3">
    <location>
        <begin position="823"/>
        <end position="855"/>
    </location>
</feature>
<dbReference type="PROSITE" id="PS50088">
    <property type="entry name" value="ANK_REPEAT"/>
    <property type="match status" value="8"/>
</dbReference>
<dbReference type="OrthoDB" id="341259at2759"/>
<dbReference type="PANTHER" id="PTHR24198:SF165">
    <property type="entry name" value="ANKYRIN REPEAT-CONTAINING PROTEIN-RELATED"/>
    <property type="match status" value="1"/>
</dbReference>
<keyword evidence="1" id="KW-0677">Repeat</keyword>
<organism evidence="4 5">
    <name type="scientific">Achlya hypogyna</name>
    <name type="common">Oomycete</name>
    <name type="synonym">Protoachlya hypogyna</name>
    <dbReference type="NCBI Taxonomy" id="1202772"/>
    <lineage>
        <taxon>Eukaryota</taxon>
        <taxon>Sar</taxon>
        <taxon>Stramenopiles</taxon>
        <taxon>Oomycota</taxon>
        <taxon>Saprolegniomycetes</taxon>
        <taxon>Saprolegniales</taxon>
        <taxon>Achlyaceae</taxon>
        <taxon>Achlya</taxon>
    </lineage>
</organism>
<comment type="caution">
    <text evidence="4">The sequence shown here is derived from an EMBL/GenBank/DDBJ whole genome shotgun (WGS) entry which is preliminary data.</text>
</comment>
<evidence type="ECO:0000313" key="4">
    <source>
        <dbReference type="EMBL" id="OQS01350.1"/>
    </source>
</evidence>
<proteinExistence type="predicted"/>
<dbReference type="InterPro" id="IPR002110">
    <property type="entry name" value="Ankyrin_rpt"/>
</dbReference>
<feature type="repeat" description="ANK" evidence="3">
    <location>
        <begin position="1065"/>
        <end position="1098"/>
    </location>
</feature>
<keyword evidence="2 3" id="KW-0040">ANK repeat</keyword>
<dbReference type="PANTHER" id="PTHR24198">
    <property type="entry name" value="ANKYRIN REPEAT AND PROTEIN KINASE DOMAIN-CONTAINING PROTEIN"/>
    <property type="match status" value="1"/>
</dbReference>
<dbReference type="SUPFAM" id="SSF48403">
    <property type="entry name" value="Ankyrin repeat"/>
    <property type="match status" value="2"/>
</dbReference>
<feature type="repeat" description="ANK" evidence="3">
    <location>
        <begin position="711"/>
        <end position="743"/>
    </location>
</feature>
<dbReference type="EMBL" id="JNBR01000009">
    <property type="protein sequence ID" value="OQS01350.1"/>
    <property type="molecule type" value="Genomic_DNA"/>
</dbReference>
<dbReference type="SMART" id="SM00015">
    <property type="entry name" value="IQ"/>
    <property type="match status" value="6"/>
</dbReference>
<dbReference type="Pfam" id="PF00612">
    <property type="entry name" value="IQ"/>
    <property type="match status" value="2"/>
</dbReference>
<dbReference type="PROSITE" id="PS50096">
    <property type="entry name" value="IQ"/>
    <property type="match status" value="4"/>
</dbReference>
<keyword evidence="5" id="KW-1185">Reference proteome</keyword>
<gene>
    <name evidence="4" type="ORF">ACHHYP_01157</name>
</gene>
<dbReference type="PROSITE" id="PS50297">
    <property type="entry name" value="ANK_REP_REGION"/>
    <property type="match status" value="3"/>
</dbReference>
<protein>
    <submittedName>
        <fullName evidence="4">Uncharacterized protein</fullName>
    </submittedName>
</protein>